<proteinExistence type="predicted"/>
<sequence>MANWMRIRMVIRMIVGWMSRILRCSILNFLLRSHQPLISALSDEPSSDISVAAPNPPEALGEPLDNDFSMEMELY</sequence>
<gene>
    <name evidence="1" type="ORF">B0F90DRAFT_1761264</name>
</gene>
<protein>
    <submittedName>
        <fullName evidence="1">Uncharacterized protein</fullName>
    </submittedName>
</protein>
<name>A0AAD4LWY8_9AGAM</name>
<accession>A0AAD4LWY8</accession>
<reference evidence="1" key="1">
    <citation type="journal article" date="2022" name="New Phytol.">
        <title>Evolutionary transition to the ectomycorrhizal habit in the genomes of a hyperdiverse lineage of mushroom-forming fungi.</title>
        <authorList>
            <person name="Looney B."/>
            <person name="Miyauchi S."/>
            <person name="Morin E."/>
            <person name="Drula E."/>
            <person name="Courty P.E."/>
            <person name="Kohler A."/>
            <person name="Kuo A."/>
            <person name="LaButti K."/>
            <person name="Pangilinan J."/>
            <person name="Lipzen A."/>
            <person name="Riley R."/>
            <person name="Andreopoulos W."/>
            <person name="He G."/>
            <person name="Johnson J."/>
            <person name="Nolan M."/>
            <person name="Tritt A."/>
            <person name="Barry K.W."/>
            <person name="Grigoriev I.V."/>
            <person name="Nagy L.G."/>
            <person name="Hibbett D."/>
            <person name="Henrissat B."/>
            <person name="Matheny P.B."/>
            <person name="Labbe J."/>
            <person name="Martin F.M."/>
        </authorList>
    </citation>
    <scope>NUCLEOTIDE SEQUENCE</scope>
    <source>
        <strain evidence="1">BPL690</strain>
    </source>
</reference>
<keyword evidence="2" id="KW-1185">Reference proteome</keyword>
<evidence type="ECO:0000313" key="1">
    <source>
        <dbReference type="EMBL" id="KAI0293693.1"/>
    </source>
</evidence>
<dbReference type="Proteomes" id="UP001203297">
    <property type="component" value="Unassembled WGS sequence"/>
</dbReference>
<comment type="caution">
    <text evidence="1">The sequence shown here is derived from an EMBL/GenBank/DDBJ whole genome shotgun (WGS) entry which is preliminary data.</text>
</comment>
<organism evidence="1 2">
    <name type="scientific">Multifurca ochricompacta</name>
    <dbReference type="NCBI Taxonomy" id="376703"/>
    <lineage>
        <taxon>Eukaryota</taxon>
        <taxon>Fungi</taxon>
        <taxon>Dikarya</taxon>
        <taxon>Basidiomycota</taxon>
        <taxon>Agaricomycotina</taxon>
        <taxon>Agaricomycetes</taxon>
        <taxon>Russulales</taxon>
        <taxon>Russulaceae</taxon>
        <taxon>Multifurca</taxon>
    </lineage>
</organism>
<dbReference type="EMBL" id="WTXG01000090">
    <property type="protein sequence ID" value="KAI0293693.1"/>
    <property type="molecule type" value="Genomic_DNA"/>
</dbReference>
<evidence type="ECO:0000313" key="2">
    <source>
        <dbReference type="Proteomes" id="UP001203297"/>
    </source>
</evidence>
<dbReference type="AlphaFoldDB" id="A0AAD4LWY8"/>